<evidence type="ECO:0000313" key="1">
    <source>
        <dbReference type="EMBL" id="OTP79264.1"/>
    </source>
</evidence>
<reference evidence="1 2" key="1">
    <citation type="submission" date="2017-03" db="EMBL/GenBank/DDBJ databases">
        <title>Genome analysis of strain PAMC 26577.</title>
        <authorList>
            <person name="Oh H.-M."/>
            <person name="Yang J.-A."/>
        </authorList>
    </citation>
    <scope>NUCLEOTIDE SEQUENCE [LARGE SCALE GENOMIC DNA]</scope>
    <source>
        <strain evidence="1 2">PAMC 26577</strain>
    </source>
</reference>
<dbReference type="Proteomes" id="UP000195221">
    <property type="component" value="Unassembled WGS sequence"/>
</dbReference>
<accession>A0A242N784</accession>
<dbReference type="AlphaFoldDB" id="A0A242N784"/>
<organism evidence="1 2">
    <name type="scientific">Caballeronia sordidicola</name>
    <name type="common">Burkholderia sordidicola</name>
    <dbReference type="NCBI Taxonomy" id="196367"/>
    <lineage>
        <taxon>Bacteria</taxon>
        <taxon>Pseudomonadati</taxon>
        <taxon>Pseudomonadota</taxon>
        <taxon>Betaproteobacteria</taxon>
        <taxon>Burkholderiales</taxon>
        <taxon>Burkholderiaceae</taxon>
        <taxon>Caballeronia</taxon>
    </lineage>
</organism>
<evidence type="ECO:0000313" key="2">
    <source>
        <dbReference type="Proteomes" id="UP000195221"/>
    </source>
</evidence>
<proteinExistence type="predicted"/>
<name>A0A242N784_CABSO</name>
<sequence>MAKSSSDYLRNAHGESTVVHFSSRAARSSDVDAYCRGWIEDVAGGDRWSMSSAFARKRSLSNDP</sequence>
<dbReference type="EMBL" id="NBTZ01000013">
    <property type="protein sequence ID" value="OTP79264.1"/>
    <property type="molecule type" value="Genomic_DNA"/>
</dbReference>
<gene>
    <name evidence="1" type="ORF">PAMC26577_02150</name>
</gene>
<protein>
    <submittedName>
        <fullName evidence="1">Uncharacterized protein</fullName>
    </submittedName>
</protein>
<comment type="caution">
    <text evidence="1">The sequence shown here is derived from an EMBL/GenBank/DDBJ whole genome shotgun (WGS) entry which is preliminary data.</text>
</comment>